<gene>
    <name evidence="1" type="ORF">BTMF_LOCUS3765</name>
</gene>
<dbReference type="WBParaSite" id="BTMF_0000447201-mRNA-1">
    <property type="protein sequence ID" value="BTMF_0000447201-mRNA-1"/>
    <property type="gene ID" value="BTMF_0000447201"/>
</dbReference>
<keyword evidence="2" id="KW-1185">Reference proteome</keyword>
<evidence type="ECO:0000313" key="1">
    <source>
        <dbReference type="EMBL" id="VDO15463.1"/>
    </source>
</evidence>
<protein>
    <submittedName>
        <fullName evidence="3">Transcriptional regulator</fullName>
    </submittedName>
</protein>
<dbReference type="AlphaFoldDB" id="A0A0R3QDN6"/>
<accession>A0A0R3QDN6</accession>
<reference evidence="1 2" key="2">
    <citation type="submission" date="2018-11" db="EMBL/GenBank/DDBJ databases">
        <authorList>
            <consortium name="Pathogen Informatics"/>
        </authorList>
    </citation>
    <scope>NUCLEOTIDE SEQUENCE [LARGE SCALE GENOMIC DNA]</scope>
</reference>
<evidence type="ECO:0000313" key="2">
    <source>
        <dbReference type="Proteomes" id="UP000280834"/>
    </source>
</evidence>
<proteinExistence type="predicted"/>
<reference evidence="3" key="1">
    <citation type="submission" date="2017-02" db="UniProtKB">
        <authorList>
            <consortium name="WormBaseParasite"/>
        </authorList>
    </citation>
    <scope>IDENTIFICATION</scope>
</reference>
<organism evidence="3">
    <name type="scientific">Brugia timori</name>
    <dbReference type="NCBI Taxonomy" id="42155"/>
    <lineage>
        <taxon>Eukaryota</taxon>
        <taxon>Metazoa</taxon>
        <taxon>Ecdysozoa</taxon>
        <taxon>Nematoda</taxon>
        <taxon>Chromadorea</taxon>
        <taxon>Rhabditida</taxon>
        <taxon>Spirurina</taxon>
        <taxon>Spiruromorpha</taxon>
        <taxon>Filarioidea</taxon>
        <taxon>Onchocercidae</taxon>
        <taxon>Brugia</taxon>
    </lineage>
</organism>
<dbReference type="EMBL" id="UZAG01003515">
    <property type="protein sequence ID" value="VDO15463.1"/>
    <property type="molecule type" value="Genomic_DNA"/>
</dbReference>
<dbReference type="Proteomes" id="UP000280834">
    <property type="component" value="Unassembled WGS sequence"/>
</dbReference>
<sequence>MKTFASLSTEDIAKFCVRINNVSRLTLIFSRTTAME</sequence>
<evidence type="ECO:0000313" key="3">
    <source>
        <dbReference type="WBParaSite" id="BTMF_0000447201-mRNA-1"/>
    </source>
</evidence>
<name>A0A0R3QDN6_9BILA</name>